<dbReference type="Pfam" id="PF04107">
    <property type="entry name" value="GCS2"/>
    <property type="match status" value="1"/>
</dbReference>
<dbReference type="OrthoDB" id="194541at2157"/>
<dbReference type="EMBL" id="PHNJ01000015">
    <property type="protein sequence ID" value="TYL36759.1"/>
    <property type="molecule type" value="Genomic_DNA"/>
</dbReference>
<keyword evidence="2" id="KW-1185">Reference proteome</keyword>
<reference evidence="1" key="1">
    <citation type="submission" date="2017-11" db="EMBL/GenBank/DDBJ databases">
        <authorList>
            <person name="Kajale S.C."/>
            <person name="Sharma A."/>
        </authorList>
    </citation>
    <scope>NUCLEOTIDE SEQUENCE</scope>
    <source>
        <strain evidence="1">LS1_42</strain>
    </source>
</reference>
<evidence type="ECO:0000313" key="2">
    <source>
        <dbReference type="Proteomes" id="UP000766904"/>
    </source>
</evidence>
<dbReference type="AlphaFoldDB" id="A0A8J8TQI9"/>
<dbReference type="Proteomes" id="UP000766904">
    <property type="component" value="Unassembled WGS sequence"/>
</dbReference>
<dbReference type="PANTHER" id="PTHR36510:SF3">
    <property type="entry name" value="CONSERVED PROTEIN"/>
    <property type="match status" value="1"/>
</dbReference>
<comment type="caution">
    <text evidence="1">The sequence shown here is derived from an EMBL/GenBank/DDBJ whole genome shotgun (WGS) entry which is preliminary data.</text>
</comment>
<dbReference type="GO" id="GO:0016879">
    <property type="term" value="F:ligase activity, forming carbon-nitrogen bonds"/>
    <property type="evidence" value="ECO:0007669"/>
    <property type="project" value="TreeGrafter"/>
</dbReference>
<sequence length="492" mass="54080">MDANLVRASRRETTRAEFEQRVASQADALREAFSRGRFDGGFVVGLELEGYTVNADGRLAAAPESAFGTICERELGRHNAELNTPATAFDADGFDEQADAITDGVAALRRACGAADRRFITDGMWTIPPPEGTLTYLTAVDRDGDGPRPANMASGPRYYALDADITAHGPVELDVPGCRRAFPTILVESLATSMQVHLQVPTDDFPQYFNAALRTAGPVLALAANAPFLPPDLYEESDDAGDPVLEGMAALRIPVFEAMNVRDPGKVRFPHDITSPADAIDLIVEDRQCVPWLREWSEDGPREGFADEYWELLHKQSTCWRWIRPILGPEGPRIEYRPLAAQPSVADVIALQALVVGLLHGVVATDHPVSTLSWPAARESFYAASRDGLEADLAWITRRGGRTSDPAVIYDELFALARQGLRDRGLDTARVEALLAPLEARWTTTTSPSAWKRDQVRDRLDAGADLETAITGMQRTYHRRAETDTPFVDWLE</sequence>
<name>A0A8J8TQI9_9EURY</name>
<protein>
    <recommendedName>
        <fullName evidence="3">Glutamate--cysteine ligase</fullName>
    </recommendedName>
</protein>
<dbReference type="InterPro" id="IPR050141">
    <property type="entry name" value="GCL_type2/YbdK_subfam"/>
</dbReference>
<organism evidence="1 2">
    <name type="scientific">Natronococcus pandeyae</name>
    <dbReference type="NCBI Taxonomy" id="2055836"/>
    <lineage>
        <taxon>Archaea</taxon>
        <taxon>Methanobacteriati</taxon>
        <taxon>Methanobacteriota</taxon>
        <taxon>Stenosarchaea group</taxon>
        <taxon>Halobacteria</taxon>
        <taxon>Halobacteriales</taxon>
        <taxon>Natrialbaceae</taxon>
        <taxon>Natronococcus</taxon>
    </lineage>
</organism>
<dbReference type="InterPro" id="IPR006336">
    <property type="entry name" value="GCS2"/>
</dbReference>
<accession>A0A8J8TQI9</accession>
<evidence type="ECO:0008006" key="3">
    <source>
        <dbReference type="Google" id="ProtNLM"/>
    </source>
</evidence>
<evidence type="ECO:0000313" key="1">
    <source>
        <dbReference type="EMBL" id="TYL36759.1"/>
    </source>
</evidence>
<dbReference type="SUPFAM" id="SSF55931">
    <property type="entry name" value="Glutamine synthetase/guanido kinase"/>
    <property type="match status" value="1"/>
</dbReference>
<dbReference type="PANTHER" id="PTHR36510">
    <property type="entry name" value="GLUTAMATE--CYSTEINE LIGASE 2-RELATED"/>
    <property type="match status" value="1"/>
</dbReference>
<dbReference type="RefSeq" id="WP_148859961.1">
    <property type="nucleotide sequence ID" value="NZ_PHNJ01000015.1"/>
</dbReference>
<gene>
    <name evidence="1" type="ORF">CV102_21020</name>
</gene>
<proteinExistence type="predicted"/>
<dbReference type="Gene3D" id="3.30.590.20">
    <property type="match status" value="1"/>
</dbReference>
<dbReference type="InterPro" id="IPR014746">
    <property type="entry name" value="Gln_synth/guanido_kin_cat_dom"/>
</dbReference>